<dbReference type="SUPFAM" id="SSF55931">
    <property type="entry name" value="Glutamine synthetase/guanido kinase"/>
    <property type="match status" value="1"/>
</dbReference>
<evidence type="ECO:0000256" key="4">
    <source>
        <dbReference type="PROSITE-ProRule" id="PRU01331"/>
    </source>
</evidence>
<sequence>MSDWTEKLPAAARRYLEGRRLDEVECIISDLPGIARGKAMPASKFAKQGRFYLPNSIFFQTITGDWAQAAGEGGYTEPDMILTPDYTTATAAPWTADWTLQVIHDAALQNGEPVPMAPRNVLKRVVEFYHKRGWKPVVAPEMEFYLVARNIDPAHEIEPMMGRSGRPAAARQAYSMSAVDEYGPVIDDIYDFAEAQGFEIDGITQEGGAGQVEINLRHGDPVRLADEIFYFKRLIREAALRHDCFATFMAKPIEGEPGSAMHVHHSVTDMETGQNIFSGPDGEETDAFRHFIGGLQTYMPAGIALLAPYVNSYRRYVKDHAAPINLAWGRDNRTTGIRVPIAEPEARRVENRLAGMDCNPYLGIAASLACGYLGLVEKIEPTAEYIGDAYDAEEEVPRGLFSALDLFDASEELQELLHPDFARVYSIVKQAEYDEFLQVISPWEREHLLLNV</sequence>
<keyword evidence="3" id="KW-0460">Magnesium</keyword>
<gene>
    <name evidence="7" type="ORF">SAMN04488047_10160</name>
</gene>
<dbReference type="Pfam" id="PF00120">
    <property type="entry name" value="Gln-synt_C"/>
    <property type="match status" value="1"/>
</dbReference>
<dbReference type="Proteomes" id="UP000199356">
    <property type="component" value="Unassembled WGS sequence"/>
</dbReference>
<dbReference type="PROSITE" id="PS00181">
    <property type="entry name" value="GLNA_ATP"/>
    <property type="match status" value="1"/>
</dbReference>
<dbReference type="PANTHER" id="PTHR43785:SF3">
    <property type="entry name" value="GS CATALYTIC DOMAIN-CONTAINING PROTEIN"/>
    <property type="match status" value="1"/>
</dbReference>
<evidence type="ECO:0000256" key="2">
    <source>
        <dbReference type="ARBA" id="ARBA00022598"/>
    </source>
</evidence>
<dbReference type="PROSITE" id="PS51987">
    <property type="entry name" value="GS_CATALYTIC"/>
    <property type="match status" value="1"/>
</dbReference>
<reference evidence="7 8" key="1">
    <citation type="submission" date="2016-10" db="EMBL/GenBank/DDBJ databases">
        <authorList>
            <person name="de Groot N.N."/>
        </authorList>
    </citation>
    <scope>NUCLEOTIDE SEQUENCE [LARGE SCALE GENOMIC DNA]</scope>
    <source>
        <strain evidence="7 8">DSM 19547</strain>
    </source>
</reference>
<dbReference type="InterPro" id="IPR036651">
    <property type="entry name" value="Gln_synt_N_sf"/>
</dbReference>
<name>A0A1I5KFP7_9RHOB</name>
<dbReference type="PANTHER" id="PTHR43785">
    <property type="entry name" value="GAMMA-GLUTAMYLPUTRESCINE SYNTHETASE"/>
    <property type="match status" value="1"/>
</dbReference>
<dbReference type="SUPFAM" id="SSF54368">
    <property type="entry name" value="Glutamine synthetase, N-terminal domain"/>
    <property type="match status" value="1"/>
</dbReference>
<evidence type="ECO:0000313" key="7">
    <source>
        <dbReference type="EMBL" id="SFO83456.1"/>
    </source>
</evidence>
<dbReference type="GO" id="GO:0006542">
    <property type="term" value="P:glutamine biosynthetic process"/>
    <property type="evidence" value="ECO:0007669"/>
    <property type="project" value="InterPro"/>
</dbReference>
<dbReference type="InterPro" id="IPR008146">
    <property type="entry name" value="Gln_synth_cat_dom"/>
</dbReference>
<dbReference type="Gene3D" id="3.10.20.70">
    <property type="entry name" value="Glutamine synthetase, N-terminal domain"/>
    <property type="match status" value="1"/>
</dbReference>
<evidence type="ECO:0000256" key="3">
    <source>
        <dbReference type="ARBA" id="ARBA00022842"/>
    </source>
</evidence>
<dbReference type="EMBL" id="FOXA01000001">
    <property type="protein sequence ID" value="SFO83456.1"/>
    <property type="molecule type" value="Genomic_DNA"/>
</dbReference>
<dbReference type="GO" id="GO:0004356">
    <property type="term" value="F:glutamine synthetase activity"/>
    <property type="evidence" value="ECO:0007669"/>
    <property type="project" value="InterPro"/>
</dbReference>
<dbReference type="OrthoDB" id="9807095at2"/>
<comment type="similarity">
    <text evidence="4 5">Belongs to the glutamine synthetase family.</text>
</comment>
<dbReference type="InterPro" id="IPR014746">
    <property type="entry name" value="Gln_synth/guanido_kin_cat_dom"/>
</dbReference>
<evidence type="ECO:0000259" key="6">
    <source>
        <dbReference type="PROSITE" id="PS51987"/>
    </source>
</evidence>
<proteinExistence type="inferred from homology"/>
<keyword evidence="8" id="KW-1185">Reference proteome</keyword>
<comment type="cofactor">
    <cofactor evidence="1">
        <name>Mg(2+)</name>
        <dbReference type="ChEBI" id="CHEBI:18420"/>
    </cofactor>
</comment>
<dbReference type="SMART" id="SM01230">
    <property type="entry name" value="Gln-synt_C"/>
    <property type="match status" value="1"/>
</dbReference>
<organism evidence="7 8">
    <name type="scientific">Tranquillimonas alkanivorans</name>
    <dbReference type="NCBI Taxonomy" id="441119"/>
    <lineage>
        <taxon>Bacteria</taxon>
        <taxon>Pseudomonadati</taxon>
        <taxon>Pseudomonadota</taxon>
        <taxon>Alphaproteobacteria</taxon>
        <taxon>Rhodobacterales</taxon>
        <taxon>Roseobacteraceae</taxon>
        <taxon>Tranquillimonas</taxon>
    </lineage>
</organism>
<feature type="domain" description="GS catalytic" evidence="6">
    <location>
        <begin position="118"/>
        <end position="452"/>
    </location>
</feature>
<evidence type="ECO:0000256" key="1">
    <source>
        <dbReference type="ARBA" id="ARBA00001946"/>
    </source>
</evidence>
<dbReference type="GO" id="GO:0006598">
    <property type="term" value="P:polyamine catabolic process"/>
    <property type="evidence" value="ECO:0007669"/>
    <property type="project" value="TreeGrafter"/>
</dbReference>
<keyword evidence="2" id="KW-0436">Ligase</keyword>
<evidence type="ECO:0000313" key="8">
    <source>
        <dbReference type="Proteomes" id="UP000199356"/>
    </source>
</evidence>
<dbReference type="STRING" id="441119.SAMN04488047_10160"/>
<dbReference type="InterPro" id="IPR027303">
    <property type="entry name" value="Gln_synth_gly_rich_site"/>
</dbReference>
<dbReference type="Gene3D" id="3.30.590.10">
    <property type="entry name" value="Glutamine synthetase/guanido kinase, catalytic domain"/>
    <property type="match status" value="1"/>
</dbReference>
<accession>A0A1I5KFP7</accession>
<protein>
    <submittedName>
        <fullName evidence="7">L-glutamine synthetase</fullName>
    </submittedName>
</protein>
<dbReference type="RefSeq" id="WP_093416186.1">
    <property type="nucleotide sequence ID" value="NZ_FOXA01000001.1"/>
</dbReference>
<evidence type="ECO:0000256" key="5">
    <source>
        <dbReference type="RuleBase" id="RU000384"/>
    </source>
</evidence>
<dbReference type="AlphaFoldDB" id="A0A1I5KFP7"/>